<evidence type="ECO:0000256" key="5">
    <source>
        <dbReference type="SAM" id="SignalP"/>
    </source>
</evidence>
<sequence length="2053" mass="213295">MGNKRKQMKSVATPVAFSAVGALVATGAFLYPGFDTADLDLHDAGIWVTHNSGGYVGHLNHESTILDGGFRPPVEDFELHQEDATALMLDPASGALTSIDTTAMVAGDQVMMPATQDFALGAGVISASNPAEGAVYAGTVDPTPQVSTDEPLYEAEGAVTSTTTVGGEVFVADLGRDTVIRFAAEGEQPGALVETRQDGLEGLSGMQEPQLVAVGDVPVVVDPESGTLSWPGHSVQDERLVGAVPQPSGPEVDQVALSTERDLVTVALSNGDIQAMSIVPPTDASAGSTSPAGADGSVAATAPVRVAGCLHAASAVTGHYLQDCDGEEQDQIVPIPELTAGAELVFRVNRDVVVLNDTTSGTNWMVLDQMKVVANWDDLEPPQGEGEETEEESDEVTQETALPERQEENRPPVAEDDSFGVRPGRTTQLPVLFNDSDPDGDVLTVSLEGDQPSVGTVQEIIDGIGLQVVVPKSASGRSEVSYVANDGRGGTDTAQISLQVVPDSENRGPTQERKAVLRVPAGESVTSQVLTDWIDPDGDDLQLVGALAEEPDTVRTRPDGQLTYQDNTGEAGRRDIQVSVTDGRETTTGTVQIEVLERGSVHPPITQADHVTVQAGQEITFYPLENDTDPLGGQLRLAQVAAVENAEIDYSAAGGSVQWSSDVADTYYVEYLAANEYDSAPGLIRVDVVESEESSGLPVAVRDIALLPAGGQTLVNVLGNDTDPTGGVLVVQGVQDATTESGVPAPLKLAVEDFNHIRVVDTGGMTGPATFSYSVSNAQGTSEGQVTVVPLPEPEVMQPPIAVADAANVRVGDVVTIDVLANDTHPNQEELSLKPELDRQVAEGRGIGFVSDGKVRFRAGSEPGRATLAYTVRAPDGQAASATVEITMVPMDRESNNPPVPLSVSARVLSGEAVAVPIPLDGIDPDGDSVTLEGVQSPPTQGSVRMEKGRLVYTASSAATGSDHFTYSIVDRLGARATGTVTIGIAQPLSTNHPPVALDDSVEVRPGRTFTTNVLANDADPDGDQVTLVQDRFAPSQPEVPVDIVDGRVRVVTPETEGFLNIGYTIADPAGATATANLSIRVDEEAPLMPPIARDDLVGVEEIDGREQISVSVLDNDEDPDGAVEDLELGVDEAAQAAGARVEGTNVVVPVQPAAQVIMYTVTDVDGGVGRAFILVPGNDHRAPWLTTTEPLRVVAGEDLRVDLTDHIGVRDGRTPRLTDDSSASATPASAAFTVRSATEVRFTAPADYAGGASVNVTVTDGEDGSDPNGLVSTLSIPITVEPRPDENNPPTVQSSSLQIEQGGDPVTLDLSPLASDPDGDELTFSRGQVSGEFAAELDGTELTVTPSSNAERGTTGTVAFTVSDGEAEPVAAEITVDVVGTSRALPRALDDEVPEARSGEPVTVNVLENDVNPFEGEAPLTVTAAQVATGEGTAVTDGSTVTVTPGQDYSGRMQVTYTIQDLTADPTREVQGNITVIVKGRPDAPGVPRIESVEDQTVELSWAAPPDNGDPITGYTVTDTTTGSTQQCSSTACSITGLENAVEHRFTVVATNGVGESEASGVSAPAIPDVRPEQPAPPTVDAGDGLVTVQWTPPVNRGSAITDYRVQLSPAPPGGGLRSSGAGTSLSWDGLTNGVDYQFRIQAVNQADEPSEWSGWSVAATPAGKPFAPGTPSAARDTSAVDGGVVRLSWSAADDNGAALQGYTVTAHSGRSSVSRDVAAGTTSMNWSGLDKSTAYTFSVIARNAEGTSPPSGRSAAVTPYGLPGAVSGLTTSPTGANRQLDISFSGAASNGSPVSYEYSLGSGWSSLGASTSDTITVPANGNSYQLTVRATNAAGSGTSQTVATDVAYGPFNMPALQATPQQGSVKFTWSPTSASSIGNGRSVTVTPKVNSSTVDNTGSFTTARTRAATSYTMTLQVCVTGTSTCDTVTTSATSRAIPNPTVKITQGPAFGDPEACGEDNAYKDCHYTNWALDNFDPNQRLTAYCGGRRPNNPGVDVYWNNTPGLSLTADENGSFRSGTYGCYPTDRVNQVWVVVSDGSREYVSNKISAPW</sequence>
<reference evidence="7 8" key="1">
    <citation type="submission" date="2024-09" db="EMBL/GenBank/DDBJ databases">
        <authorList>
            <person name="Sun Q."/>
            <person name="Mori K."/>
        </authorList>
    </citation>
    <scope>NUCLEOTIDE SEQUENCE [LARGE SCALE GENOMIC DNA]</scope>
    <source>
        <strain evidence="7 8">CCM 7609</strain>
    </source>
</reference>
<feature type="signal peptide" evidence="5">
    <location>
        <begin position="1"/>
        <end position="24"/>
    </location>
</feature>
<proteinExistence type="predicted"/>
<evidence type="ECO:0000256" key="1">
    <source>
        <dbReference type="ARBA" id="ARBA00022737"/>
    </source>
</evidence>
<feature type="chain" id="PRO_5045730020" evidence="5">
    <location>
        <begin position="25"/>
        <end position="2053"/>
    </location>
</feature>
<dbReference type="Gene3D" id="2.60.40.10">
    <property type="entry name" value="Immunoglobulins"/>
    <property type="match status" value="3"/>
</dbReference>
<dbReference type="SUPFAM" id="SSF49265">
    <property type="entry name" value="Fibronectin type III"/>
    <property type="match status" value="2"/>
</dbReference>
<dbReference type="Proteomes" id="UP001589766">
    <property type="component" value="Unassembled WGS sequence"/>
</dbReference>
<dbReference type="Pfam" id="PF00041">
    <property type="entry name" value="fn3"/>
    <property type="match status" value="3"/>
</dbReference>
<keyword evidence="8" id="KW-1185">Reference proteome</keyword>
<accession>A0ABV6F5K1</accession>
<dbReference type="InterPro" id="IPR013783">
    <property type="entry name" value="Ig-like_fold"/>
</dbReference>
<feature type="domain" description="Fibronectin type-III" evidence="6">
    <location>
        <begin position="1669"/>
        <end position="1763"/>
    </location>
</feature>
<dbReference type="InterPro" id="IPR050964">
    <property type="entry name" value="Striated_Muscle_Regulatory"/>
</dbReference>
<dbReference type="PANTHER" id="PTHR13817">
    <property type="entry name" value="TITIN"/>
    <property type="match status" value="1"/>
</dbReference>
<organism evidence="7 8">
    <name type="scientific">Citricoccus parietis</name>
    <dbReference type="NCBI Taxonomy" id="592307"/>
    <lineage>
        <taxon>Bacteria</taxon>
        <taxon>Bacillati</taxon>
        <taxon>Actinomycetota</taxon>
        <taxon>Actinomycetes</taxon>
        <taxon>Micrococcales</taxon>
        <taxon>Micrococcaceae</taxon>
        <taxon>Citricoccus</taxon>
    </lineage>
</organism>
<dbReference type="Gene3D" id="2.60.40.2810">
    <property type="match status" value="1"/>
</dbReference>
<comment type="caution">
    <text evidence="7">The sequence shown here is derived from an EMBL/GenBank/DDBJ whole genome shotgun (WGS) entry which is preliminary data.</text>
</comment>
<dbReference type="InterPro" id="IPR003961">
    <property type="entry name" value="FN3_dom"/>
</dbReference>
<evidence type="ECO:0000256" key="2">
    <source>
        <dbReference type="ARBA" id="ARBA00023295"/>
    </source>
</evidence>
<feature type="region of interest" description="Disordered" evidence="4">
    <location>
        <begin position="378"/>
        <end position="423"/>
    </location>
</feature>
<dbReference type="Gene3D" id="2.60.40.3440">
    <property type="match status" value="1"/>
</dbReference>
<feature type="domain" description="Fibronectin type-III" evidence="6">
    <location>
        <begin position="1572"/>
        <end position="1665"/>
    </location>
</feature>
<dbReference type="EMBL" id="JBHLWH010000027">
    <property type="protein sequence ID" value="MFC0248793.1"/>
    <property type="molecule type" value="Genomic_DNA"/>
</dbReference>
<keyword evidence="2" id="KW-0326">Glycosidase</keyword>
<feature type="compositionally biased region" description="Acidic residues" evidence="4">
    <location>
        <begin position="378"/>
        <end position="397"/>
    </location>
</feature>
<keyword evidence="3" id="KW-0119">Carbohydrate metabolism</keyword>
<dbReference type="NCBIfam" id="NF012211">
    <property type="entry name" value="tand_rpt_95"/>
    <property type="match status" value="1"/>
</dbReference>
<dbReference type="CDD" id="cd00063">
    <property type="entry name" value="FN3"/>
    <property type="match status" value="3"/>
</dbReference>
<keyword evidence="3" id="KW-0624">Polysaccharide degradation</keyword>
<keyword evidence="5" id="KW-0732">Signal</keyword>
<evidence type="ECO:0000313" key="8">
    <source>
        <dbReference type="Proteomes" id="UP001589766"/>
    </source>
</evidence>
<gene>
    <name evidence="7" type="ORF">ACFFIO_09795</name>
</gene>
<dbReference type="RefSeq" id="WP_378041392.1">
    <property type="nucleotide sequence ID" value="NZ_JBHLWH010000027.1"/>
</dbReference>
<feature type="domain" description="Fibronectin type-III" evidence="6">
    <location>
        <begin position="1485"/>
        <end position="1571"/>
    </location>
</feature>
<dbReference type="InterPro" id="IPR036116">
    <property type="entry name" value="FN3_sf"/>
</dbReference>
<evidence type="ECO:0000256" key="3">
    <source>
        <dbReference type="ARBA" id="ARBA00023326"/>
    </source>
</evidence>
<evidence type="ECO:0000313" key="7">
    <source>
        <dbReference type="EMBL" id="MFC0248793.1"/>
    </source>
</evidence>
<dbReference type="PROSITE" id="PS50853">
    <property type="entry name" value="FN3"/>
    <property type="match status" value="3"/>
</dbReference>
<dbReference type="SMART" id="SM00060">
    <property type="entry name" value="FN3"/>
    <property type="match status" value="5"/>
</dbReference>
<evidence type="ECO:0000256" key="4">
    <source>
        <dbReference type="SAM" id="MobiDB-lite"/>
    </source>
</evidence>
<keyword evidence="2" id="KW-0378">Hydrolase</keyword>
<dbReference type="PANTHER" id="PTHR13817:SF166">
    <property type="entry name" value="NEURONAL IGCAM-RELATED"/>
    <property type="match status" value="1"/>
</dbReference>
<name>A0ABV6F5K1_9MICC</name>
<evidence type="ECO:0000259" key="6">
    <source>
        <dbReference type="PROSITE" id="PS50853"/>
    </source>
</evidence>
<protein>
    <submittedName>
        <fullName evidence="7">Ig-like domain-containing protein</fullName>
    </submittedName>
</protein>
<keyword evidence="1" id="KW-0677">Repeat</keyword>
<feature type="region of interest" description="Disordered" evidence="4">
    <location>
        <begin position="1559"/>
        <end position="1579"/>
    </location>
</feature>
<dbReference type="Pfam" id="PF17963">
    <property type="entry name" value="Big_9"/>
    <property type="match status" value="8"/>
</dbReference>